<evidence type="ECO:0000256" key="6">
    <source>
        <dbReference type="ARBA" id="ARBA00022679"/>
    </source>
</evidence>
<dbReference type="GO" id="GO:0046872">
    <property type="term" value="F:metal ion binding"/>
    <property type="evidence" value="ECO:0007669"/>
    <property type="project" value="UniProtKB-UniRule"/>
</dbReference>
<dbReference type="InterPro" id="IPR036425">
    <property type="entry name" value="MoaB/Mog-like_dom_sf"/>
</dbReference>
<comment type="pathway">
    <text evidence="3 11">Cofactor biosynthesis; molybdopterin biosynthesis.</text>
</comment>
<sequence>MLDFDLARQQLLDTHSCTLASANLSLAEAANRILAAPLAAQYPSPMFDNSAMDGYAVCDHEGRLKEFTVVGRTQAGEGSAAPLQQGQAARIFTGAPLPPNTTAVVAQEQTECRGEHLHVAADIEPGQHMRLKAEEIQTGQELLAQGSKLNAAALGLAASQGYKNVPVYSKLKVIVFSSGNEIIEPGEPLAEGKIYDANRFQLMAWLQTRGAQVMDGGILPDDLARTEAALGFAAKKFDVIITSGGASVGEADYLKQAIQNAGTLIEHSIAIKPGKPFAWGSIGSAKVFVLPGNPVATFVTAHMLLFPVLNKLMGKEARYWRMPAISATAAFSTRKAIKRREFLRVEVGINEAGDTVATLLPNQGSAMLSTCAHANALCEVPAGSVVEAGQKVKVYLLPT</sequence>
<dbReference type="Gene3D" id="3.40.980.10">
    <property type="entry name" value="MoaB/Mog-like domain"/>
    <property type="match status" value="1"/>
</dbReference>
<keyword evidence="7 11" id="KW-0479">Metal-binding</keyword>
<evidence type="ECO:0000256" key="2">
    <source>
        <dbReference type="ARBA" id="ARBA00002901"/>
    </source>
</evidence>
<dbReference type="EMBL" id="SLXE01000002">
    <property type="protein sequence ID" value="TCP10219.1"/>
    <property type="molecule type" value="Genomic_DNA"/>
</dbReference>
<dbReference type="SMART" id="SM00852">
    <property type="entry name" value="MoCF_biosynth"/>
    <property type="match status" value="1"/>
</dbReference>
<dbReference type="InterPro" id="IPR005110">
    <property type="entry name" value="MoeA_linker/N"/>
</dbReference>
<reference evidence="14" key="3">
    <citation type="journal article" date="2022" name="Res Sq">
        <title>Evolution of multicellular longitudinally dividing oral cavity symbionts (Neisseriaceae).</title>
        <authorList>
            <person name="Nyongesa S."/>
            <person name="Weber P."/>
            <person name="Bernet E."/>
            <person name="Pullido F."/>
            <person name="Nieckarz M."/>
            <person name="Delaby M."/>
            <person name="Nieves C."/>
            <person name="Viehboeck T."/>
            <person name="Krause N."/>
            <person name="Rivera-Millot A."/>
            <person name="Nakamura A."/>
            <person name="Vischer N."/>
            <person name="VanNieuwenhze M."/>
            <person name="Brun Y."/>
            <person name="Cava F."/>
            <person name="Bulgheresi S."/>
            <person name="Veyrier F."/>
        </authorList>
    </citation>
    <scope>NUCLEOTIDE SEQUENCE</scope>
    <source>
        <strain evidence="14">1258/02</strain>
    </source>
</reference>
<dbReference type="SUPFAM" id="SSF63882">
    <property type="entry name" value="MoeA N-terminal region -like"/>
    <property type="match status" value="1"/>
</dbReference>
<reference evidence="14" key="2">
    <citation type="submission" date="2021-12" db="EMBL/GenBank/DDBJ databases">
        <authorList>
            <person name="Veyrier F.J."/>
        </authorList>
    </citation>
    <scope>NUCLEOTIDE SEQUENCE</scope>
    <source>
        <strain evidence="14">1258/02</strain>
    </source>
</reference>
<dbReference type="NCBIfam" id="TIGR00177">
    <property type="entry name" value="molyb_syn"/>
    <property type="match status" value="1"/>
</dbReference>
<dbReference type="RefSeq" id="WP_132952486.1">
    <property type="nucleotide sequence ID" value="NZ_CP091507.1"/>
</dbReference>
<dbReference type="GO" id="GO:0005829">
    <property type="term" value="C:cytosol"/>
    <property type="evidence" value="ECO:0007669"/>
    <property type="project" value="TreeGrafter"/>
</dbReference>
<dbReference type="Pfam" id="PF03453">
    <property type="entry name" value="MoeA_N"/>
    <property type="match status" value="1"/>
</dbReference>
<dbReference type="GO" id="GO:0006777">
    <property type="term" value="P:Mo-molybdopterin cofactor biosynthetic process"/>
    <property type="evidence" value="ECO:0007669"/>
    <property type="project" value="UniProtKB-UniRule"/>
</dbReference>
<evidence type="ECO:0000256" key="8">
    <source>
        <dbReference type="ARBA" id="ARBA00022842"/>
    </source>
</evidence>
<dbReference type="AlphaFoldDB" id="A0AAE9KJC6"/>
<dbReference type="Gene3D" id="2.40.340.10">
    <property type="entry name" value="MoeA, C-terminal, domain IV"/>
    <property type="match status" value="1"/>
</dbReference>
<protein>
    <recommendedName>
        <fullName evidence="11">Molybdopterin molybdenumtransferase</fullName>
        <ecNumber evidence="11">2.10.1.1</ecNumber>
    </recommendedName>
</protein>
<keyword evidence="6 11" id="KW-0808">Transferase</keyword>
<comment type="catalytic activity">
    <reaction evidence="10">
        <text>adenylyl-molybdopterin + molybdate = Mo-molybdopterin + AMP + H(+)</text>
        <dbReference type="Rhea" id="RHEA:35047"/>
        <dbReference type="ChEBI" id="CHEBI:15378"/>
        <dbReference type="ChEBI" id="CHEBI:36264"/>
        <dbReference type="ChEBI" id="CHEBI:62727"/>
        <dbReference type="ChEBI" id="CHEBI:71302"/>
        <dbReference type="ChEBI" id="CHEBI:456215"/>
        <dbReference type="EC" id="2.10.1.1"/>
    </reaction>
</comment>
<dbReference type="InterPro" id="IPR001453">
    <property type="entry name" value="MoaB/Mog_dom"/>
</dbReference>
<dbReference type="SUPFAM" id="SSF53218">
    <property type="entry name" value="Molybdenum cofactor biosynthesis proteins"/>
    <property type="match status" value="1"/>
</dbReference>
<dbReference type="PANTHER" id="PTHR10192:SF5">
    <property type="entry name" value="GEPHYRIN"/>
    <property type="match status" value="1"/>
</dbReference>
<keyword evidence="15" id="KW-1185">Reference proteome</keyword>
<dbReference type="Proteomes" id="UP000829756">
    <property type="component" value="Chromosome"/>
</dbReference>
<dbReference type="CDD" id="cd00887">
    <property type="entry name" value="MoeA"/>
    <property type="match status" value="1"/>
</dbReference>
<evidence type="ECO:0000256" key="9">
    <source>
        <dbReference type="ARBA" id="ARBA00023150"/>
    </source>
</evidence>
<dbReference type="NCBIfam" id="NF045515">
    <property type="entry name" value="Glp_gephyrin"/>
    <property type="match status" value="1"/>
</dbReference>
<dbReference type="Proteomes" id="UP000294721">
    <property type="component" value="Unassembled WGS sequence"/>
</dbReference>
<keyword evidence="8 11" id="KW-0460">Magnesium</keyword>
<dbReference type="Gene3D" id="3.90.105.10">
    <property type="entry name" value="Molybdopterin biosynthesis moea protein, domain 2"/>
    <property type="match status" value="1"/>
</dbReference>
<organism evidence="14 16">
    <name type="scientific">Uruburuella suis</name>
    <dbReference type="NCBI Taxonomy" id="252130"/>
    <lineage>
        <taxon>Bacteria</taxon>
        <taxon>Pseudomonadati</taxon>
        <taxon>Pseudomonadota</taxon>
        <taxon>Betaproteobacteria</taxon>
        <taxon>Neisseriales</taxon>
        <taxon>Neisseriaceae</taxon>
        <taxon>Uruburuella</taxon>
    </lineage>
</organism>
<reference evidence="13 15" key="1">
    <citation type="submission" date="2019-03" db="EMBL/GenBank/DDBJ databases">
        <title>Genomic Encyclopedia of Type Strains, Phase IV (KMG-IV): sequencing the most valuable type-strain genomes for metagenomic binning, comparative biology and taxonomic classification.</title>
        <authorList>
            <person name="Goeker M."/>
        </authorList>
    </citation>
    <scope>NUCLEOTIDE SEQUENCE [LARGE SCALE GENOMIC DNA]</scope>
    <source>
        <strain evidence="13 15">DSM 17474</strain>
    </source>
</reference>
<evidence type="ECO:0000256" key="1">
    <source>
        <dbReference type="ARBA" id="ARBA00001946"/>
    </source>
</evidence>
<dbReference type="PANTHER" id="PTHR10192">
    <property type="entry name" value="MOLYBDOPTERIN BIOSYNTHESIS PROTEIN"/>
    <property type="match status" value="1"/>
</dbReference>
<keyword evidence="9 11" id="KW-0501">Molybdenum cofactor biosynthesis</keyword>
<dbReference type="InterPro" id="IPR036135">
    <property type="entry name" value="MoeA_linker/N_sf"/>
</dbReference>
<dbReference type="InterPro" id="IPR038987">
    <property type="entry name" value="MoeA-like"/>
</dbReference>
<proteinExistence type="inferred from homology"/>
<accession>A0AAE9KJC6</accession>
<keyword evidence="5 11" id="KW-0500">Molybdenum</keyword>
<feature type="domain" description="MoaB/Mog" evidence="12">
    <location>
        <begin position="174"/>
        <end position="311"/>
    </location>
</feature>
<dbReference type="InterPro" id="IPR005111">
    <property type="entry name" value="MoeA_C_domain_IV"/>
</dbReference>
<evidence type="ECO:0000256" key="4">
    <source>
        <dbReference type="ARBA" id="ARBA00010763"/>
    </source>
</evidence>
<name>A0AAE9KJC6_9NEIS</name>
<evidence type="ECO:0000256" key="10">
    <source>
        <dbReference type="ARBA" id="ARBA00047317"/>
    </source>
</evidence>
<dbReference type="Pfam" id="PF03454">
    <property type="entry name" value="MoeA_C"/>
    <property type="match status" value="1"/>
</dbReference>
<evidence type="ECO:0000259" key="12">
    <source>
        <dbReference type="SMART" id="SM00852"/>
    </source>
</evidence>
<dbReference type="Pfam" id="PF00994">
    <property type="entry name" value="MoCF_biosynth"/>
    <property type="match status" value="1"/>
</dbReference>
<dbReference type="GO" id="GO:0061599">
    <property type="term" value="F:molybdopterin molybdotransferase activity"/>
    <property type="evidence" value="ECO:0007669"/>
    <property type="project" value="UniProtKB-UniRule"/>
</dbReference>
<dbReference type="EC" id="2.10.1.1" evidence="11"/>
<comment type="function">
    <text evidence="2 11">Catalyzes the insertion of molybdate into adenylated molybdopterin with the concomitant release of AMP.</text>
</comment>
<dbReference type="SUPFAM" id="SSF63867">
    <property type="entry name" value="MoeA C-terminal domain-like"/>
    <property type="match status" value="1"/>
</dbReference>
<evidence type="ECO:0000256" key="7">
    <source>
        <dbReference type="ARBA" id="ARBA00022723"/>
    </source>
</evidence>
<dbReference type="FunFam" id="3.40.980.10:FF:000004">
    <property type="entry name" value="Molybdopterin molybdenumtransferase"/>
    <property type="match status" value="1"/>
</dbReference>
<gene>
    <name evidence="13" type="ORF">EV680_102117</name>
    <name evidence="14" type="ORF">LVJ78_05245</name>
</gene>
<comment type="similarity">
    <text evidence="4 11">Belongs to the MoeA family.</text>
</comment>
<evidence type="ECO:0000313" key="15">
    <source>
        <dbReference type="Proteomes" id="UP000294721"/>
    </source>
</evidence>
<comment type="cofactor">
    <cofactor evidence="1 11">
        <name>Mg(2+)</name>
        <dbReference type="ChEBI" id="CHEBI:18420"/>
    </cofactor>
</comment>
<dbReference type="InterPro" id="IPR036688">
    <property type="entry name" value="MoeA_C_domain_IV_sf"/>
</dbReference>
<evidence type="ECO:0000256" key="3">
    <source>
        <dbReference type="ARBA" id="ARBA00005046"/>
    </source>
</evidence>
<dbReference type="Gene3D" id="2.170.190.11">
    <property type="entry name" value="Molybdopterin biosynthesis moea protein, domain 3"/>
    <property type="match status" value="1"/>
</dbReference>
<evidence type="ECO:0000256" key="5">
    <source>
        <dbReference type="ARBA" id="ARBA00022505"/>
    </source>
</evidence>
<evidence type="ECO:0000313" key="13">
    <source>
        <dbReference type="EMBL" id="TCP10219.1"/>
    </source>
</evidence>
<dbReference type="KEGG" id="usu:LVJ78_05245"/>
<evidence type="ECO:0000256" key="11">
    <source>
        <dbReference type="RuleBase" id="RU365090"/>
    </source>
</evidence>
<evidence type="ECO:0000313" key="16">
    <source>
        <dbReference type="Proteomes" id="UP000829756"/>
    </source>
</evidence>
<evidence type="ECO:0000313" key="14">
    <source>
        <dbReference type="EMBL" id="UOO80403.1"/>
    </source>
</evidence>
<dbReference type="EMBL" id="CP091507">
    <property type="protein sequence ID" value="UOO80403.1"/>
    <property type="molecule type" value="Genomic_DNA"/>
</dbReference>